<dbReference type="PANTHER" id="PTHR33337">
    <property type="entry name" value="GFA DOMAIN-CONTAINING PROTEIN"/>
    <property type="match status" value="1"/>
</dbReference>
<evidence type="ECO:0000256" key="3">
    <source>
        <dbReference type="ARBA" id="ARBA00022833"/>
    </source>
</evidence>
<feature type="domain" description="CENP-V/GFA" evidence="5">
    <location>
        <begin position="15"/>
        <end position="122"/>
    </location>
</feature>
<dbReference type="Pfam" id="PF04828">
    <property type="entry name" value="GFA"/>
    <property type="match status" value="1"/>
</dbReference>
<organism evidence="6 7">
    <name type="scientific">Streptomyces alanosinicus</name>
    <dbReference type="NCBI Taxonomy" id="68171"/>
    <lineage>
        <taxon>Bacteria</taxon>
        <taxon>Bacillati</taxon>
        <taxon>Actinomycetota</taxon>
        <taxon>Actinomycetes</taxon>
        <taxon>Kitasatosporales</taxon>
        <taxon>Streptomycetaceae</taxon>
        <taxon>Streptomyces</taxon>
    </lineage>
</organism>
<dbReference type="EMBL" id="BMVG01000031">
    <property type="protein sequence ID" value="GHE12005.1"/>
    <property type="molecule type" value="Genomic_DNA"/>
</dbReference>
<name>A0A919D7Z0_9ACTN</name>
<dbReference type="GO" id="GO:0046872">
    <property type="term" value="F:metal ion binding"/>
    <property type="evidence" value="ECO:0007669"/>
    <property type="project" value="UniProtKB-KW"/>
</dbReference>
<dbReference type="InterPro" id="IPR011057">
    <property type="entry name" value="Mss4-like_sf"/>
</dbReference>
<sequence length="144" mass="15095">MSETVAATGSGPEVRSGGCLCGKIRFTVTGPVDDPHICACKDCSKRSGAPFQWWLGFAMAGLKWTGAEPTWFDTHPGKTARGFCGACGSHIAARDYGDGMVIGILATALDHCATDLALVPTNLNRLAEAAPWLAQYDNRHAAAG</sequence>
<dbReference type="PANTHER" id="PTHR33337:SF40">
    <property type="entry name" value="CENP-V_GFA DOMAIN-CONTAINING PROTEIN-RELATED"/>
    <property type="match status" value="1"/>
</dbReference>
<comment type="caution">
    <text evidence="6">The sequence shown here is derived from an EMBL/GenBank/DDBJ whole genome shotgun (WGS) entry which is preliminary data.</text>
</comment>
<dbReference type="RefSeq" id="WP_189957976.1">
    <property type="nucleotide sequence ID" value="NZ_BMVG01000031.1"/>
</dbReference>
<dbReference type="Proteomes" id="UP000655443">
    <property type="component" value="Unassembled WGS sequence"/>
</dbReference>
<dbReference type="InterPro" id="IPR006913">
    <property type="entry name" value="CENP-V/GFA"/>
</dbReference>
<evidence type="ECO:0000313" key="7">
    <source>
        <dbReference type="Proteomes" id="UP000655443"/>
    </source>
</evidence>
<dbReference type="Gene3D" id="3.90.1590.10">
    <property type="entry name" value="glutathione-dependent formaldehyde- activating enzyme (gfa)"/>
    <property type="match status" value="1"/>
</dbReference>
<dbReference type="AlphaFoldDB" id="A0A919D7Z0"/>
<protein>
    <recommendedName>
        <fullName evidence="5">CENP-V/GFA domain-containing protein</fullName>
    </recommendedName>
</protein>
<keyword evidence="7" id="KW-1185">Reference proteome</keyword>
<gene>
    <name evidence="6" type="ORF">GCM10010339_73780</name>
</gene>
<reference evidence="6" key="1">
    <citation type="journal article" date="2014" name="Int. J. Syst. Evol. Microbiol.">
        <title>Complete genome sequence of Corynebacterium casei LMG S-19264T (=DSM 44701T), isolated from a smear-ripened cheese.</title>
        <authorList>
            <consortium name="US DOE Joint Genome Institute (JGI-PGF)"/>
            <person name="Walter F."/>
            <person name="Albersmeier A."/>
            <person name="Kalinowski J."/>
            <person name="Ruckert C."/>
        </authorList>
    </citation>
    <scope>NUCLEOTIDE SEQUENCE</scope>
    <source>
        <strain evidence="6">JCM 4714</strain>
    </source>
</reference>
<keyword evidence="4" id="KW-0456">Lyase</keyword>
<evidence type="ECO:0000313" key="6">
    <source>
        <dbReference type="EMBL" id="GHE12005.1"/>
    </source>
</evidence>
<comment type="similarity">
    <text evidence="1">Belongs to the Gfa family.</text>
</comment>
<proteinExistence type="inferred from homology"/>
<evidence type="ECO:0000259" key="5">
    <source>
        <dbReference type="PROSITE" id="PS51891"/>
    </source>
</evidence>
<evidence type="ECO:0000256" key="1">
    <source>
        <dbReference type="ARBA" id="ARBA00005495"/>
    </source>
</evidence>
<evidence type="ECO:0000256" key="4">
    <source>
        <dbReference type="ARBA" id="ARBA00023239"/>
    </source>
</evidence>
<dbReference type="GO" id="GO:0016846">
    <property type="term" value="F:carbon-sulfur lyase activity"/>
    <property type="evidence" value="ECO:0007669"/>
    <property type="project" value="InterPro"/>
</dbReference>
<evidence type="ECO:0000256" key="2">
    <source>
        <dbReference type="ARBA" id="ARBA00022723"/>
    </source>
</evidence>
<keyword evidence="3" id="KW-0862">Zinc</keyword>
<dbReference type="PROSITE" id="PS51891">
    <property type="entry name" value="CENP_V_GFA"/>
    <property type="match status" value="1"/>
</dbReference>
<reference evidence="6" key="2">
    <citation type="submission" date="2020-09" db="EMBL/GenBank/DDBJ databases">
        <authorList>
            <person name="Sun Q."/>
            <person name="Ohkuma M."/>
        </authorList>
    </citation>
    <scope>NUCLEOTIDE SEQUENCE</scope>
    <source>
        <strain evidence="6">JCM 4714</strain>
    </source>
</reference>
<keyword evidence="2" id="KW-0479">Metal-binding</keyword>
<accession>A0A919D7Z0</accession>
<dbReference type="SUPFAM" id="SSF51316">
    <property type="entry name" value="Mss4-like"/>
    <property type="match status" value="1"/>
</dbReference>